<gene>
    <name evidence="2" type="ORF">DDE20_02735</name>
</gene>
<comment type="caution">
    <text evidence="2">The sequence shown here is derived from an EMBL/GenBank/DDBJ whole genome shotgun (WGS) entry which is preliminary data.</text>
</comment>
<name>A0A2T8HYG2_9RHOB</name>
<evidence type="ECO:0000259" key="1">
    <source>
        <dbReference type="Pfam" id="PF11412"/>
    </source>
</evidence>
<dbReference type="OrthoDB" id="9811036at2"/>
<feature type="domain" description="Thiol:disulfide interchange protein DsbD N-terminal" evidence="1">
    <location>
        <begin position="140"/>
        <end position="251"/>
    </location>
</feature>
<dbReference type="Pfam" id="PF11412">
    <property type="entry name" value="DsbD_N"/>
    <property type="match status" value="1"/>
</dbReference>
<dbReference type="InterPro" id="IPR028250">
    <property type="entry name" value="DsbDN"/>
</dbReference>
<dbReference type="EMBL" id="QDKM01000001">
    <property type="protein sequence ID" value="PVH30473.1"/>
    <property type="molecule type" value="Genomic_DNA"/>
</dbReference>
<evidence type="ECO:0000313" key="3">
    <source>
        <dbReference type="Proteomes" id="UP000245911"/>
    </source>
</evidence>
<accession>A0A2T8HYG2</accession>
<keyword evidence="3" id="KW-1185">Reference proteome</keyword>
<dbReference type="AlphaFoldDB" id="A0A2T8HYG2"/>
<organism evidence="2 3">
    <name type="scientific">Pararhodobacter oceanensis</name>
    <dbReference type="NCBI Taxonomy" id="2172121"/>
    <lineage>
        <taxon>Bacteria</taxon>
        <taxon>Pseudomonadati</taxon>
        <taxon>Pseudomonadota</taxon>
        <taxon>Alphaproteobacteria</taxon>
        <taxon>Rhodobacterales</taxon>
        <taxon>Paracoccaceae</taxon>
        <taxon>Pararhodobacter</taxon>
    </lineage>
</organism>
<evidence type="ECO:0000313" key="2">
    <source>
        <dbReference type="EMBL" id="PVH30473.1"/>
    </source>
</evidence>
<sequence length="377" mass="40313">MRAEENHTMFETRIGHRRRRNQDVACQIKIHNRFLCPALNLGPNSGPPPRESQEQAGLLTLFLLSPGRLGGIAGGMKNIVKHLATAAHRALAHLPMGQRRTSPPLPAVILASGLGLGLGLGLAAPVVAQQSGGLGAVVQADILPGWQTAQGTRMAALRLRMAPGWHTYWRVPGDAGIAPRLNWSQSQNIQSIEAIWPRPEIIDQNGLRSFGFTEELILPLRITPRDAARPMAIIGELNIGVCRDTCVPADLQVSGALRGGGAEDGRIAGALGQGAQPAERHGLQRATCRLEPTRRGARLTLRATLPPVGAQEQIIMELPGSGYWISNSRTWREGGDLVAEARIRDPERGAVGINRSAVSFTILSGSQMIEAQGCTAG</sequence>
<proteinExistence type="predicted"/>
<dbReference type="Proteomes" id="UP000245911">
    <property type="component" value="Unassembled WGS sequence"/>
</dbReference>
<protein>
    <recommendedName>
        <fullName evidence="1">Thiol:disulfide interchange protein DsbD N-terminal domain-containing protein</fullName>
    </recommendedName>
</protein>
<reference evidence="2 3" key="1">
    <citation type="submission" date="2018-04" db="EMBL/GenBank/DDBJ databases">
        <title>Pararhodobacter oceanense sp. nov., isolated from marine intertidal sediment.</title>
        <authorList>
            <person name="Wang X.-L."/>
            <person name="Du Z.-J."/>
        </authorList>
    </citation>
    <scope>NUCLEOTIDE SEQUENCE [LARGE SCALE GENOMIC DNA]</scope>
    <source>
        <strain evidence="2 3">AM505</strain>
    </source>
</reference>